<dbReference type="EMBL" id="WSEL01000009">
    <property type="protein sequence ID" value="MVQ32713.1"/>
    <property type="molecule type" value="Genomic_DNA"/>
</dbReference>
<name>A0A6N8J377_9BURK</name>
<feature type="chain" id="PRO_5026751618" evidence="4">
    <location>
        <begin position="31"/>
        <end position="320"/>
    </location>
</feature>
<evidence type="ECO:0000259" key="5">
    <source>
        <dbReference type="Pfam" id="PF09084"/>
    </source>
</evidence>
<dbReference type="InterPro" id="IPR015168">
    <property type="entry name" value="SsuA/THI5"/>
</dbReference>
<evidence type="ECO:0000256" key="2">
    <source>
        <dbReference type="ARBA" id="ARBA00010742"/>
    </source>
</evidence>
<proteinExistence type="inferred from homology"/>
<keyword evidence="3 4" id="KW-0732">Signal</keyword>
<reference evidence="6 7" key="1">
    <citation type="submission" date="2019-12" db="EMBL/GenBank/DDBJ databases">
        <authorList>
            <person name="Huq M.A."/>
        </authorList>
    </citation>
    <scope>NUCLEOTIDE SEQUENCE [LARGE SCALE GENOMIC DNA]</scope>
    <source>
        <strain evidence="6 7">MAH-25</strain>
    </source>
</reference>
<dbReference type="RefSeq" id="WP_157400642.1">
    <property type="nucleotide sequence ID" value="NZ_WSEL01000009.1"/>
</dbReference>
<dbReference type="PANTHER" id="PTHR30024">
    <property type="entry name" value="ALIPHATIC SULFONATES-BINDING PROTEIN-RELATED"/>
    <property type="match status" value="1"/>
</dbReference>
<evidence type="ECO:0000256" key="4">
    <source>
        <dbReference type="SAM" id="SignalP"/>
    </source>
</evidence>
<comment type="caution">
    <text evidence="6">The sequence shown here is derived from an EMBL/GenBank/DDBJ whole genome shotgun (WGS) entry which is preliminary data.</text>
</comment>
<gene>
    <name evidence="6" type="ORF">GON04_24870</name>
</gene>
<evidence type="ECO:0000313" key="7">
    <source>
        <dbReference type="Proteomes" id="UP000469385"/>
    </source>
</evidence>
<keyword evidence="7" id="KW-1185">Reference proteome</keyword>
<dbReference type="Gene3D" id="3.40.190.10">
    <property type="entry name" value="Periplasmic binding protein-like II"/>
    <property type="match status" value="2"/>
</dbReference>
<organism evidence="6 7">
    <name type="scientific">Ramlibacter pinisoli</name>
    <dbReference type="NCBI Taxonomy" id="2682844"/>
    <lineage>
        <taxon>Bacteria</taxon>
        <taxon>Pseudomonadati</taxon>
        <taxon>Pseudomonadota</taxon>
        <taxon>Betaproteobacteria</taxon>
        <taxon>Burkholderiales</taxon>
        <taxon>Comamonadaceae</taxon>
        <taxon>Ramlibacter</taxon>
    </lineage>
</organism>
<dbReference type="SUPFAM" id="SSF53850">
    <property type="entry name" value="Periplasmic binding protein-like II"/>
    <property type="match status" value="1"/>
</dbReference>
<dbReference type="Pfam" id="PF09084">
    <property type="entry name" value="NMT1"/>
    <property type="match status" value="1"/>
</dbReference>
<evidence type="ECO:0000256" key="1">
    <source>
        <dbReference type="ARBA" id="ARBA00004418"/>
    </source>
</evidence>
<dbReference type="Proteomes" id="UP000469385">
    <property type="component" value="Unassembled WGS sequence"/>
</dbReference>
<evidence type="ECO:0000313" key="6">
    <source>
        <dbReference type="EMBL" id="MVQ32713.1"/>
    </source>
</evidence>
<dbReference type="GO" id="GO:0042597">
    <property type="term" value="C:periplasmic space"/>
    <property type="evidence" value="ECO:0007669"/>
    <property type="project" value="UniProtKB-SubCell"/>
</dbReference>
<comment type="similarity">
    <text evidence="2">Belongs to the bacterial solute-binding protein SsuA/TauA family.</text>
</comment>
<evidence type="ECO:0000256" key="3">
    <source>
        <dbReference type="ARBA" id="ARBA00022729"/>
    </source>
</evidence>
<comment type="subcellular location">
    <subcellularLocation>
        <location evidence="1">Periplasm</location>
    </subcellularLocation>
</comment>
<dbReference type="AlphaFoldDB" id="A0A6N8J377"/>
<accession>A0A6N8J377</accession>
<feature type="signal peptide" evidence="4">
    <location>
        <begin position="1"/>
        <end position="30"/>
    </location>
</feature>
<dbReference type="PANTHER" id="PTHR30024:SF47">
    <property type="entry name" value="TAURINE-BINDING PERIPLASMIC PROTEIN"/>
    <property type="match status" value="1"/>
</dbReference>
<protein>
    <submittedName>
        <fullName evidence="6">Metal ABC transporter substrate-binding protein</fullName>
    </submittedName>
</protein>
<sequence length="320" mass="34170">MSFLISLPGLLRRLAAGLVLGALAALPAAAQPAAPQKIVFGFSASTAFANAFVAANEGIFKKHGLDVEMKLVPNSATTPAALMAGSLQVATPTAPNTMQAVEQGLDLVVIAGGGYYTKGMEDVAIMVRPDSPIKTAKDFEGKRVSTPGLNAFLHVLFRKWMSENGGDWRKVTFTENAFAQSIDVLRAGQVDGILAVQPFLSRALETNTGRVVAYYIAALDGEIQSGWHVASRKWAEANPKAVAAFKASIEEASALAAKDPSVVRKANLVYIPFPADVQAKFPDPKFKPVITPDVVDRWNKIMAEQGMLKKPVEPAKLLVK</sequence>
<feature type="domain" description="SsuA/THI5-like" evidence="5">
    <location>
        <begin position="46"/>
        <end position="261"/>
    </location>
</feature>